<accession>A0A3S4Y8C0</accession>
<dbReference type="GeneID" id="64407708"/>
<feature type="transmembrane region" description="Helical" evidence="1">
    <location>
        <begin position="97"/>
        <end position="117"/>
    </location>
</feature>
<dbReference type="AlphaFoldDB" id="A0A3S4Y8C0"/>
<gene>
    <name evidence="2" type="ORF">NCTC12967_02264</name>
</gene>
<feature type="transmembrane region" description="Helical" evidence="1">
    <location>
        <begin position="26"/>
        <end position="48"/>
    </location>
</feature>
<reference evidence="2 3" key="1">
    <citation type="submission" date="2018-12" db="EMBL/GenBank/DDBJ databases">
        <authorList>
            <consortium name="Pathogen Informatics"/>
        </authorList>
    </citation>
    <scope>NUCLEOTIDE SEQUENCE [LARGE SCALE GENOMIC DNA]</scope>
    <source>
        <strain evidence="2 3">NCTC12967</strain>
    </source>
</reference>
<keyword evidence="1" id="KW-0472">Membrane</keyword>
<protein>
    <submittedName>
        <fullName evidence="2">Uncharacterized protein</fullName>
    </submittedName>
</protein>
<sequence>MNDWFASWGRLLADTGRVLRDHWPQLVGLCLIGIIGRMGFLWLAVWASGINGTLGALILPLAPLSTLITLILMLRVASETLPAFSHTYRGNTFRERWRHHLLVSMEVLLPFLAAYAAQGLVSQDSRLYVYDITYDDGIMRLNSARYSYGEGWYLAAMVIGAILIRKTIALTEAFRRSVVIALIAIYLEAFWMVTLTNVFMGQVKEIGQWLRDRAVVDAAIVQLEGFMSWLGPVRDFLLPGWDWLVKTCAGLGPLVVLPLAWLAIGASSYQTDLVTGTGRSPASRRLKGRIERVPGFWRRALEETGEPILVPLQALWGALSRVFIAGPAPIVMFCLSFVAVGQIQVGVAWLLREAVGPRPYGLDMALRPYLDSASQLVYSVLAMALLAASVNLVVGGRRIAVPRPDPSGNPITVPRRAL</sequence>
<dbReference type="RefSeq" id="WP_061788408.1">
    <property type="nucleotide sequence ID" value="NZ_CAJZDL010000013.1"/>
</dbReference>
<keyword evidence="1" id="KW-0812">Transmembrane</keyword>
<name>A0A3S4Y8C0_9ACTN</name>
<feature type="transmembrane region" description="Helical" evidence="1">
    <location>
        <begin position="330"/>
        <end position="351"/>
    </location>
</feature>
<feature type="transmembrane region" description="Helical" evidence="1">
    <location>
        <begin position="151"/>
        <end position="168"/>
    </location>
</feature>
<keyword evidence="1" id="KW-1133">Transmembrane helix</keyword>
<organism evidence="2 3">
    <name type="scientific">Arachnia propionica</name>
    <dbReference type="NCBI Taxonomy" id="1750"/>
    <lineage>
        <taxon>Bacteria</taxon>
        <taxon>Bacillati</taxon>
        <taxon>Actinomycetota</taxon>
        <taxon>Actinomycetes</taxon>
        <taxon>Propionibacteriales</taxon>
        <taxon>Propionibacteriaceae</taxon>
        <taxon>Arachnia</taxon>
    </lineage>
</organism>
<feature type="transmembrane region" description="Helical" evidence="1">
    <location>
        <begin position="54"/>
        <end position="76"/>
    </location>
</feature>
<evidence type="ECO:0000313" key="2">
    <source>
        <dbReference type="EMBL" id="VEH70955.1"/>
    </source>
</evidence>
<evidence type="ECO:0000313" key="3">
    <source>
        <dbReference type="Proteomes" id="UP000273044"/>
    </source>
</evidence>
<dbReference type="Proteomes" id="UP000273044">
    <property type="component" value="Chromosome"/>
</dbReference>
<proteinExistence type="predicted"/>
<feature type="transmembrane region" description="Helical" evidence="1">
    <location>
        <begin position="243"/>
        <end position="264"/>
    </location>
</feature>
<feature type="transmembrane region" description="Helical" evidence="1">
    <location>
        <begin position="180"/>
        <end position="200"/>
    </location>
</feature>
<evidence type="ECO:0000256" key="1">
    <source>
        <dbReference type="SAM" id="Phobius"/>
    </source>
</evidence>
<keyword evidence="3" id="KW-1185">Reference proteome</keyword>
<feature type="transmembrane region" description="Helical" evidence="1">
    <location>
        <begin position="376"/>
        <end position="394"/>
    </location>
</feature>
<dbReference type="EMBL" id="LR134406">
    <property type="protein sequence ID" value="VEH70955.1"/>
    <property type="molecule type" value="Genomic_DNA"/>
</dbReference>